<dbReference type="CDD" id="cd03768">
    <property type="entry name" value="SR_ResInv"/>
    <property type="match status" value="1"/>
</dbReference>
<dbReference type="SUPFAM" id="SSF53041">
    <property type="entry name" value="Resolvase-like"/>
    <property type="match status" value="1"/>
</dbReference>
<comment type="caution">
    <text evidence="6">The sequence shown here is derived from an EMBL/GenBank/DDBJ whole genome shotgun (WGS) entry which is preliminary data.</text>
</comment>
<evidence type="ECO:0000313" key="6">
    <source>
        <dbReference type="EMBL" id="GGJ57730.1"/>
    </source>
</evidence>
<dbReference type="InterPro" id="IPR006118">
    <property type="entry name" value="Recombinase_CS"/>
</dbReference>
<keyword evidence="2" id="KW-0238">DNA-binding</keyword>
<organism evidence="6 7">
    <name type="scientific">Deinococcus roseus</name>
    <dbReference type="NCBI Taxonomy" id="392414"/>
    <lineage>
        <taxon>Bacteria</taxon>
        <taxon>Thermotogati</taxon>
        <taxon>Deinococcota</taxon>
        <taxon>Deinococci</taxon>
        <taxon>Deinococcales</taxon>
        <taxon>Deinococcaceae</taxon>
        <taxon>Deinococcus</taxon>
    </lineage>
</organism>
<feature type="active site" description="O-(5'-phospho-DNA)-serine intermediate" evidence="4">
    <location>
        <position position="12"/>
    </location>
</feature>
<evidence type="ECO:0000313" key="7">
    <source>
        <dbReference type="Proteomes" id="UP000632222"/>
    </source>
</evidence>
<proteinExistence type="predicted"/>
<dbReference type="PROSITE" id="PS00398">
    <property type="entry name" value="RECOMBINASES_2"/>
    <property type="match status" value="1"/>
</dbReference>
<dbReference type="InterPro" id="IPR036162">
    <property type="entry name" value="Resolvase-like_N_sf"/>
</dbReference>
<sequence>MKNAMVGYARVSTRDQNLNLQIDALTKEGCVKIFKDTSSGAKTDRPGFAEALNYLREGDTLVVWKLDRLGRSLKNLIDTVQQLQSRGIHLLIVKERIDTSTSNGKLFLHIFGALSEFERELIRERTKAGLEAARARNRVGGRPEKLLPNQEVILKKLHADPSNSPKAIQEMLGISKTTYYRYLKKQKPV</sequence>
<dbReference type="Pfam" id="PF00239">
    <property type="entry name" value="Resolvase"/>
    <property type="match status" value="1"/>
</dbReference>
<evidence type="ECO:0000259" key="5">
    <source>
        <dbReference type="PROSITE" id="PS51736"/>
    </source>
</evidence>
<dbReference type="PANTHER" id="PTHR30461">
    <property type="entry name" value="DNA-INVERTASE FROM LAMBDOID PROPHAGE"/>
    <property type="match status" value="1"/>
</dbReference>
<dbReference type="RefSeq" id="WP_229684973.1">
    <property type="nucleotide sequence ID" value="NZ_BMOD01000040.1"/>
</dbReference>
<dbReference type="InterPro" id="IPR006119">
    <property type="entry name" value="Resolv_N"/>
</dbReference>
<name>A0ABQ2DHE1_9DEIO</name>
<dbReference type="InterPro" id="IPR050639">
    <property type="entry name" value="SSR_resolvase"/>
</dbReference>
<evidence type="ECO:0000256" key="2">
    <source>
        <dbReference type="ARBA" id="ARBA00023125"/>
    </source>
</evidence>
<feature type="domain" description="Resolvase/invertase-type recombinase catalytic" evidence="5">
    <location>
        <begin position="4"/>
        <end position="137"/>
    </location>
</feature>
<dbReference type="EMBL" id="BMOD01000040">
    <property type="protein sequence ID" value="GGJ57730.1"/>
    <property type="molecule type" value="Genomic_DNA"/>
</dbReference>
<dbReference type="Gene3D" id="3.40.50.1390">
    <property type="entry name" value="Resolvase, N-terminal catalytic domain"/>
    <property type="match status" value="1"/>
</dbReference>
<evidence type="ECO:0000256" key="4">
    <source>
        <dbReference type="PROSITE-ProRule" id="PRU10137"/>
    </source>
</evidence>
<dbReference type="Proteomes" id="UP000632222">
    <property type="component" value="Unassembled WGS sequence"/>
</dbReference>
<accession>A0ABQ2DHE1</accession>
<keyword evidence="7" id="KW-1185">Reference proteome</keyword>
<protein>
    <submittedName>
        <fullName evidence="6">Resolvase</fullName>
    </submittedName>
</protein>
<reference evidence="7" key="1">
    <citation type="journal article" date="2019" name="Int. J. Syst. Evol. Microbiol.">
        <title>The Global Catalogue of Microorganisms (GCM) 10K type strain sequencing project: providing services to taxonomists for standard genome sequencing and annotation.</title>
        <authorList>
            <consortium name="The Broad Institute Genomics Platform"/>
            <consortium name="The Broad Institute Genome Sequencing Center for Infectious Disease"/>
            <person name="Wu L."/>
            <person name="Ma J."/>
        </authorList>
    </citation>
    <scope>NUCLEOTIDE SEQUENCE [LARGE SCALE GENOMIC DNA]</scope>
    <source>
        <strain evidence="7">JCM 14370</strain>
    </source>
</reference>
<dbReference type="SMART" id="SM00857">
    <property type="entry name" value="Resolvase"/>
    <property type="match status" value="1"/>
</dbReference>
<dbReference type="PROSITE" id="PS51736">
    <property type="entry name" value="RECOMBINASES_3"/>
    <property type="match status" value="1"/>
</dbReference>
<gene>
    <name evidence="6" type="ORF">GCM10008938_49770</name>
</gene>
<keyword evidence="1" id="KW-0229">DNA integration</keyword>
<evidence type="ECO:0000256" key="1">
    <source>
        <dbReference type="ARBA" id="ARBA00022908"/>
    </source>
</evidence>
<dbReference type="PANTHER" id="PTHR30461:SF2">
    <property type="entry name" value="SERINE RECOMBINASE PINE-RELATED"/>
    <property type="match status" value="1"/>
</dbReference>
<dbReference type="PROSITE" id="PS00397">
    <property type="entry name" value="RECOMBINASES_1"/>
    <property type="match status" value="1"/>
</dbReference>
<evidence type="ECO:0000256" key="3">
    <source>
        <dbReference type="ARBA" id="ARBA00023172"/>
    </source>
</evidence>
<keyword evidence="3" id="KW-0233">DNA recombination</keyword>